<keyword evidence="3" id="KW-1185">Reference proteome</keyword>
<accession>A0A923LRH1</accession>
<sequence>MDRYEVVRSRRRTLAVEVRRDGAVVVRAPLHVPEREIAHFVSSQTAWIDRARARQALRREAHPEPDAARCAELEAQARDEIPRRVARYAERMGLRPTGIRITAARTRFGSCSAKNRLCFSWRLMDYPDAVIDYVVVHELAHIVHKNHGPRFWELVERYMPDYKRRRAMLRE</sequence>
<dbReference type="Proteomes" id="UP000606499">
    <property type="component" value="Unassembled WGS sequence"/>
</dbReference>
<dbReference type="InterPro" id="IPR053136">
    <property type="entry name" value="UTP_pyrophosphatase-like"/>
</dbReference>
<proteinExistence type="predicted"/>
<protein>
    <submittedName>
        <fullName evidence="2">M48 family metallopeptidase</fullName>
    </submittedName>
</protein>
<dbReference type="RefSeq" id="WP_186949417.1">
    <property type="nucleotide sequence ID" value="NZ_JACOPL010000001.1"/>
</dbReference>
<feature type="domain" description="YgjP-like metallopeptidase" evidence="1">
    <location>
        <begin position="12"/>
        <end position="63"/>
    </location>
</feature>
<dbReference type="InterPro" id="IPR002725">
    <property type="entry name" value="YgjP-like_metallopeptidase"/>
</dbReference>
<dbReference type="PANTHER" id="PTHR30399:SF1">
    <property type="entry name" value="UTP PYROPHOSPHATASE"/>
    <property type="match status" value="1"/>
</dbReference>
<organism evidence="2 3">
    <name type="scientific">Agathobaculum faecis</name>
    <dbReference type="NCBI Taxonomy" id="2763013"/>
    <lineage>
        <taxon>Bacteria</taxon>
        <taxon>Bacillati</taxon>
        <taxon>Bacillota</taxon>
        <taxon>Clostridia</taxon>
        <taxon>Eubacteriales</taxon>
        <taxon>Butyricicoccaceae</taxon>
        <taxon>Agathobaculum</taxon>
    </lineage>
</organism>
<gene>
    <name evidence="2" type="ORF">H8S45_00240</name>
</gene>
<dbReference type="AlphaFoldDB" id="A0A923LRH1"/>
<dbReference type="EMBL" id="JACOPL010000001">
    <property type="protein sequence ID" value="MBC5723905.1"/>
    <property type="molecule type" value="Genomic_DNA"/>
</dbReference>
<evidence type="ECO:0000313" key="3">
    <source>
        <dbReference type="Proteomes" id="UP000606499"/>
    </source>
</evidence>
<dbReference type="Gene3D" id="3.30.2010.10">
    <property type="entry name" value="Metalloproteases ('zincins'), catalytic domain"/>
    <property type="match status" value="1"/>
</dbReference>
<name>A0A923LRH1_9FIRM</name>
<feature type="domain" description="YgjP-like metallopeptidase" evidence="1">
    <location>
        <begin position="73"/>
        <end position="170"/>
    </location>
</feature>
<dbReference type="Pfam" id="PF01863">
    <property type="entry name" value="YgjP-like"/>
    <property type="match status" value="2"/>
</dbReference>
<dbReference type="CDD" id="cd07344">
    <property type="entry name" value="M48_yhfN_like"/>
    <property type="match status" value="1"/>
</dbReference>
<comment type="caution">
    <text evidence="2">The sequence shown here is derived from an EMBL/GenBank/DDBJ whole genome shotgun (WGS) entry which is preliminary data.</text>
</comment>
<evidence type="ECO:0000259" key="1">
    <source>
        <dbReference type="Pfam" id="PF01863"/>
    </source>
</evidence>
<evidence type="ECO:0000313" key="2">
    <source>
        <dbReference type="EMBL" id="MBC5723905.1"/>
    </source>
</evidence>
<dbReference type="PANTHER" id="PTHR30399">
    <property type="entry name" value="UNCHARACTERIZED PROTEIN YGJP"/>
    <property type="match status" value="1"/>
</dbReference>
<reference evidence="2" key="1">
    <citation type="submission" date="2020-08" db="EMBL/GenBank/DDBJ databases">
        <title>Genome public.</title>
        <authorList>
            <person name="Liu C."/>
            <person name="Sun Q."/>
        </authorList>
    </citation>
    <scope>NUCLEOTIDE SEQUENCE</scope>
    <source>
        <strain evidence="2">NSJ-28</strain>
    </source>
</reference>